<dbReference type="RefSeq" id="WP_093822672.1">
    <property type="nucleotide sequence ID" value="NZ_FOLQ01000001.1"/>
</dbReference>
<dbReference type="InterPro" id="IPR002364">
    <property type="entry name" value="Quin_OxRdtase/zeta-crystal_CS"/>
</dbReference>
<organism evidence="3 4">
    <name type="scientific">Spirosoma endophyticum</name>
    <dbReference type="NCBI Taxonomy" id="662367"/>
    <lineage>
        <taxon>Bacteria</taxon>
        <taxon>Pseudomonadati</taxon>
        <taxon>Bacteroidota</taxon>
        <taxon>Cytophagia</taxon>
        <taxon>Cytophagales</taxon>
        <taxon>Cytophagaceae</taxon>
        <taxon>Spirosoma</taxon>
    </lineage>
</organism>
<dbReference type="InterPro" id="IPR013154">
    <property type="entry name" value="ADH-like_N"/>
</dbReference>
<evidence type="ECO:0000313" key="3">
    <source>
        <dbReference type="EMBL" id="SFC01377.1"/>
    </source>
</evidence>
<dbReference type="GO" id="GO:0008270">
    <property type="term" value="F:zinc ion binding"/>
    <property type="evidence" value="ECO:0007669"/>
    <property type="project" value="InterPro"/>
</dbReference>
<dbReference type="GO" id="GO:0016491">
    <property type="term" value="F:oxidoreductase activity"/>
    <property type="evidence" value="ECO:0007669"/>
    <property type="project" value="UniProtKB-KW"/>
</dbReference>
<name>A0A1I1FPK4_9BACT</name>
<sequence length="330" mass="35515">MQAIRIHEFGGPEVMKLEEIERPVPAADEILVKVYASSVNPADYVIRQGGNEVLRSFLTLPLGLGLDAAGIVEEAGKEVTDFKKGDKVYGVPNFPGDGSYAEYIAAKASQFSLMPHHITFNEAGALPSCALIAWNGIVDLGNVQPGQRVLIHGAAGGVGNLAVQFTKAKGAYVIGTASAYNVDFLKELGADEVIDYQNQPFEKVLRDIDLVFNATPVRDNNIRLKSVDVLKEGGLFVCTHLDQAFSDDFLNALAKKNATGIMVGGGSVTTYTSSLSGTTQLIDEGKVKAVVSKIYPLQQIADAHRQSETQHVRGKIVLEIRKENEPGEAF</sequence>
<dbReference type="SUPFAM" id="SSF50129">
    <property type="entry name" value="GroES-like"/>
    <property type="match status" value="1"/>
</dbReference>
<evidence type="ECO:0000256" key="1">
    <source>
        <dbReference type="ARBA" id="ARBA00023002"/>
    </source>
</evidence>
<evidence type="ECO:0000313" key="4">
    <source>
        <dbReference type="Proteomes" id="UP000198598"/>
    </source>
</evidence>
<dbReference type="PANTHER" id="PTHR11695">
    <property type="entry name" value="ALCOHOL DEHYDROGENASE RELATED"/>
    <property type="match status" value="1"/>
</dbReference>
<dbReference type="OrthoDB" id="648910at2"/>
<dbReference type="PANTHER" id="PTHR11695:SF294">
    <property type="entry name" value="RETICULON-4-INTERACTING PROTEIN 1, MITOCHONDRIAL"/>
    <property type="match status" value="1"/>
</dbReference>
<dbReference type="Pfam" id="PF08240">
    <property type="entry name" value="ADH_N"/>
    <property type="match status" value="1"/>
</dbReference>
<gene>
    <name evidence="3" type="ORF">SAMN05216167_101281</name>
</gene>
<accession>A0A1I1FPK4</accession>
<dbReference type="PROSITE" id="PS01162">
    <property type="entry name" value="QOR_ZETA_CRYSTAL"/>
    <property type="match status" value="1"/>
</dbReference>
<dbReference type="InterPro" id="IPR011032">
    <property type="entry name" value="GroES-like_sf"/>
</dbReference>
<dbReference type="SMART" id="SM00829">
    <property type="entry name" value="PKS_ER"/>
    <property type="match status" value="1"/>
</dbReference>
<dbReference type="InterPro" id="IPR036291">
    <property type="entry name" value="NAD(P)-bd_dom_sf"/>
</dbReference>
<dbReference type="CDD" id="cd05289">
    <property type="entry name" value="MDR_like_2"/>
    <property type="match status" value="1"/>
</dbReference>
<dbReference type="InterPro" id="IPR020843">
    <property type="entry name" value="ER"/>
</dbReference>
<dbReference type="Pfam" id="PF13602">
    <property type="entry name" value="ADH_zinc_N_2"/>
    <property type="match status" value="1"/>
</dbReference>
<protein>
    <submittedName>
        <fullName evidence="3">NADPH:quinone reductase</fullName>
    </submittedName>
</protein>
<reference evidence="3 4" key="1">
    <citation type="submission" date="2016-10" db="EMBL/GenBank/DDBJ databases">
        <authorList>
            <person name="de Groot N.N."/>
        </authorList>
    </citation>
    <scope>NUCLEOTIDE SEQUENCE [LARGE SCALE GENOMIC DNA]</scope>
    <source>
        <strain evidence="3 4">DSM 26130</strain>
    </source>
</reference>
<evidence type="ECO:0000259" key="2">
    <source>
        <dbReference type="SMART" id="SM00829"/>
    </source>
</evidence>
<dbReference type="STRING" id="662367.SAMN05216167_101281"/>
<proteinExistence type="predicted"/>
<dbReference type="EMBL" id="FOLQ01000001">
    <property type="protein sequence ID" value="SFC01377.1"/>
    <property type="molecule type" value="Genomic_DNA"/>
</dbReference>
<feature type="domain" description="Enoyl reductase (ER)" evidence="2">
    <location>
        <begin position="10"/>
        <end position="318"/>
    </location>
</feature>
<dbReference type="Gene3D" id="3.90.180.10">
    <property type="entry name" value="Medium-chain alcohol dehydrogenases, catalytic domain"/>
    <property type="match status" value="1"/>
</dbReference>
<dbReference type="InterPro" id="IPR050700">
    <property type="entry name" value="YIM1/Zinc_Alcohol_DH_Fams"/>
</dbReference>
<dbReference type="Gene3D" id="3.40.50.720">
    <property type="entry name" value="NAD(P)-binding Rossmann-like Domain"/>
    <property type="match status" value="1"/>
</dbReference>
<keyword evidence="1" id="KW-0560">Oxidoreductase</keyword>
<dbReference type="Proteomes" id="UP000198598">
    <property type="component" value="Unassembled WGS sequence"/>
</dbReference>
<dbReference type="AlphaFoldDB" id="A0A1I1FPK4"/>
<dbReference type="SUPFAM" id="SSF51735">
    <property type="entry name" value="NAD(P)-binding Rossmann-fold domains"/>
    <property type="match status" value="1"/>
</dbReference>
<keyword evidence="4" id="KW-1185">Reference proteome</keyword>